<gene>
    <name evidence="1" type="ORF">SAMN02745775_1141</name>
</gene>
<feature type="non-terminal residue" evidence="1">
    <location>
        <position position="92"/>
    </location>
</feature>
<organism evidence="1 2">
    <name type="scientific">Falsiroseomonas stagni DSM 19981</name>
    <dbReference type="NCBI Taxonomy" id="1123062"/>
    <lineage>
        <taxon>Bacteria</taxon>
        <taxon>Pseudomonadati</taxon>
        <taxon>Pseudomonadota</taxon>
        <taxon>Alphaproteobacteria</taxon>
        <taxon>Acetobacterales</taxon>
        <taxon>Roseomonadaceae</taxon>
        <taxon>Falsiroseomonas</taxon>
    </lineage>
</organism>
<dbReference type="EMBL" id="FOSQ01000014">
    <property type="protein sequence ID" value="SFL00405.1"/>
    <property type="molecule type" value="Genomic_DNA"/>
</dbReference>
<keyword evidence="2" id="KW-1185">Reference proteome</keyword>
<evidence type="ECO:0000313" key="2">
    <source>
        <dbReference type="Proteomes" id="UP000199473"/>
    </source>
</evidence>
<protein>
    <submittedName>
        <fullName evidence="1">Uncharacterized protein</fullName>
    </submittedName>
</protein>
<dbReference type="Proteomes" id="UP000199473">
    <property type="component" value="Unassembled WGS sequence"/>
</dbReference>
<dbReference type="STRING" id="1123062.SAMN02745775_1141"/>
<sequence>MSDPTPALHDQFPELLARLPPGLDLDALALETKAIQRRREVVDGAGLLRIALARGPGGLSLRQTAAWAALRGIAELSNPGVKYRLNQAAGFL</sequence>
<reference evidence="1 2" key="1">
    <citation type="submission" date="2016-10" db="EMBL/GenBank/DDBJ databases">
        <authorList>
            <person name="de Groot N.N."/>
        </authorList>
    </citation>
    <scope>NUCLEOTIDE SEQUENCE [LARGE SCALE GENOMIC DNA]</scope>
    <source>
        <strain evidence="1 2">DSM 19981</strain>
    </source>
</reference>
<evidence type="ECO:0000313" key="1">
    <source>
        <dbReference type="EMBL" id="SFL00405.1"/>
    </source>
</evidence>
<dbReference type="AlphaFoldDB" id="A0A1I4E3R5"/>
<accession>A0A1I4E3R5</accession>
<proteinExistence type="predicted"/>
<name>A0A1I4E3R5_9PROT</name>